<sequence length="334" mass="37793">MDLDNKWAYLRAAGNPDWQTRPGYLPIVIDRIVEMLGELNLPLTVFTVGRDLVEDEDCVAIKSFDRMPRWEPANHSLNHLPWMHTMESSEIADEIEVTDARIREVTGRRPLGFRGPGFSCPDEVLSVLSRNDYVYDASIFPTSIAPIARAVFLMKTDLQGAEKERAKKLYGGFDSLRHPNHPFERNIAGHSLWEMPVTVMPFTRTPIHFSYFTFLASFSTLAAKSYFRTALWLCKVTGTAPSLLLHPPDFMGREDDSDLAYFPGMKMQRRDKLAIVRWALELYSTQFDVRCMIDALRTFDPAVDPDAAQLGHSRATGNNIATSTGQLAQSPSFQ</sequence>
<evidence type="ECO:0000313" key="4">
    <source>
        <dbReference type="Proteomes" id="UP000316598"/>
    </source>
</evidence>
<dbReference type="GO" id="GO:0005975">
    <property type="term" value="P:carbohydrate metabolic process"/>
    <property type="evidence" value="ECO:0007669"/>
    <property type="project" value="InterPro"/>
</dbReference>
<name>A0A5C5WPC6_9BACT</name>
<dbReference type="CDD" id="cd10940">
    <property type="entry name" value="CE4_PuuE_HpPgdA_like_1"/>
    <property type="match status" value="1"/>
</dbReference>
<dbReference type="SUPFAM" id="SSF88713">
    <property type="entry name" value="Glycoside hydrolase/deacetylase"/>
    <property type="match status" value="1"/>
</dbReference>
<dbReference type="Pfam" id="PF01522">
    <property type="entry name" value="Polysacc_deac_1"/>
    <property type="match status" value="1"/>
</dbReference>
<proteinExistence type="predicted"/>
<dbReference type="OrthoDB" id="9763050at2"/>
<dbReference type="Gene3D" id="3.20.20.370">
    <property type="entry name" value="Glycoside hydrolase/deacetylase"/>
    <property type="match status" value="1"/>
</dbReference>
<keyword evidence="4" id="KW-1185">Reference proteome</keyword>
<dbReference type="Proteomes" id="UP000316598">
    <property type="component" value="Unassembled WGS sequence"/>
</dbReference>
<dbReference type="GO" id="GO:0016810">
    <property type="term" value="F:hydrolase activity, acting on carbon-nitrogen (but not peptide) bonds"/>
    <property type="evidence" value="ECO:0007669"/>
    <property type="project" value="InterPro"/>
</dbReference>
<feature type="domain" description="NodB homology" evidence="2">
    <location>
        <begin position="28"/>
        <end position="134"/>
    </location>
</feature>
<evidence type="ECO:0000313" key="3">
    <source>
        <dbReference type="EMBL" id="TWT52508.1"/>
    </source>
</evidence>
<evidence type="ECO:0000256" key="1">
    <source>
        <dbReference type="SAM" id="MobiDB-lite"/>
    </source>
</evidence>
<gene>
    <name evidence="3" type="ORF">Pla22_01320</name>
</gene>
<dbReference type="InterPro" id="IPR002509">
    <property type="entry name" value="NODB_dom"/>
</dbReference>
<comment type="caution">
    <text evidence="3">The sequence shown here is derived from an EMBL/GenBank/DDBJ whole genome shotgun (WGS) entry which is preliminary data.</text>
</comment>
<protein>
    <submittedName>
        <fullName evidence="3">Polysaccharide deacetylase</fullName>
    </submittedName>
</protein>
<feature type="region of interest" description="Disordered" evidence="1">
    <location>
        <begin position="314"/>
        <end position="334"/>
    </location>
</feature>
<dbReference type="InterPro" id="IPR011330">
    <property type="entry name" value="Glyco_hydro/deAcase_b/a-brl"/>
</dbReference>
<organism evidence="3 4">
    <name type="scientific">Rubripirellula amarantea</name>
    <dbReference type="NCBI Taxonomy" id="2527999"/>
    <lineage>
        <taxon>Bacteria</taxon>
        <taxon>Pseudomonadati</taxon>
        <taxon>Planctomycetota</taxon>
        <taxon>Planctomycetia</taxon>
        <taxon>Pirellulales</taxon>
        <taxon>Pirellulaceae</taxon>
        <taxon>Rubripirellula</taxon>
    </lineage>
</organism>
<evidence type="ECO:0000259" key="2">
    <source>
        <dbReference type="Pfam" id="PF01522"/>
    </source>
</evidence>
<reference evidence="3 4" key="1">
    <citation type="submission" date="2019-02" db="EMBL/GenBank/DDBJ databases">
        <title>Deep-cultivation of Planctomycetes and their phenomic and genomic characterization uncovers novel biology.</title>
        <authorList>
            <person name="Wiegand S."/>
            <person name="Jogler M."/>
            <person name="Boedeker C."/>
            <person name="Pinto D."/>
            <person name="Vollmers J."/>
            <person name="Rivas-Marin E."/>
            <person name="Kohn T."/>
            <person name="Peeters S.H."/>
            <person name="Heuer A."/>
            <person name="Rast P."/>
            <person name="Oberbeckmann S."/>
            <person name="Bunk B."/>
            <person name="Jeske O."/>
            <person name="Meyerdierks A."/>
            <person name="Storesund J.E."/>
            <person name="Kallscheuer N."/>
            <person name="Luecker S."/>
            <person name="Lage O.M."/>
            <person name="Pohl T."/>
            <person name="Merkel B.J."/>
            <person name="Hornburger P."/>
            <person name="Mueller R.-W."/>
            <person name="Bruemmer F."/>
            <person name="Labrenz M."/>
            <person name="Spormann A.M."/>
            <person name="Op Den Camp H."/>
            <person name="Overmann J."/>
            <person name="Amann R."/>
            <person name="Jetten M.S.M."/>
            <person name="Mascher T."/>
            <person name="Medema M.H."/>
            <person name="Devos D.P."/>
            <person name="Kaster A.-K."/>
            <person name="Ovreas L."/>
            <person name="Rohde M."/>
            <person name="Galperin M.Y."/>
            <person name="Jogler C."/>
        </authorList>
    </citation>
    <scope>NUCLEOTIDE SEQUENCE [LARGE SCALE GENOMIC DNA]</scope>
    <source>
        <strain evidence="3 4">Pla22</strain>
    </source>
</reference>
<dbReference type="EMBL" id="SJPI01000001">
    <property type="protein sequence ID" value="TWT52508.1"/>
    <property type="molecule type" value="Genomic_DNA"/>
</dbReference>
<accession>A0A5C5WPC6</accession>
<dbReference type="AlphaFoldDB" id="A0A5C5WPC6"/>
<feature type="compositionally biased region" description="Polar residues" evidence="1">
    <location>
        <begin position="315"/>
        <end position="334"/>
    </location>
</feature>